<accession>A0AAD5VUP4</accession>
<reference evidence="1" key="1">
    <citation type="submission" date="2022-07" db="EMBL/GenBank/DDBJ databases">
        <title>Genome Sequence of Leucocoprinus birnbaumii.</title>
        <authorList>
            <person name="Buettner E."/>
        </authorList>
    </citation>
    <scope>NUCLEOTIDE SEQUENCE</scope>
    <source>
        <strain evidence="1">VT141</strain>
    </source>
</reference>
<name>A0AAD5VUP4_9AGAR</name>
<keyword evidence="2" id="KW-1185">Reference proteome</keyword>
<comment type="caution">
    <text evidence="1">The sequence shown here is derived from an EMBL/GenBank/DDBJ whole genome shotgun (WGS) entry which is preliminary data.</text>
</comment>
<evidence type="ECO:0000313" key="2">
    <source>
        <dbReference type="Proteomes" id="UP001213000"/>
    </source>
</evidence>
<evidence type="ECO:0000313" key="1">
    <source>
        <dbReference type="EMBL" id="KAJ3567470.1"/>
    </source>
</evidence>
<organism evidence="1 2">
    <name type="scientific">Leucocoprinus birnbaumii</name>
    <dbReference type="NCBI Taxonomy" id="56174"/>
    <lineage>
        <taxon>Eukaryota</taxon>
        <taxon>Fungi</taxon>
        <taxon>Dikarya</taxon>
        <taxon>Basidiomycota</taxon>
        <taxon>Agaricomycotina</taxon>
        <taxon>Agaricomycetes</taxon>
        <taxon>Agaricomycetidae</taxon>
        <taxon>Agaricales</taxon>
        <taxon>Agaricineae</taxon>
        <taxon>Agaricaceae</taxon>
        <taxon>Leucocoprinus</taxon>
    </lineage>
</organism>
<sequence>MDITADGHWTPHGLDVGLLHQNLACLERRQTGDISVCARSRAPAADDTYAHSCGLIRGSTDLVTEFLDVCLGELLALAELFDPAIDFVLHFEEIIAKRKE</sequence>
<dbReference type="AlphaFoldDB" id="A0AAD5VUP4"/>
<protein>
    <submittedName>
        <fullName evidence="1">Uncharacterized protein</fullName>
    </submittedName>
</protein>
<gene>
    <name evidence="1" type="ORF">NP233_g6337</name>
</gene>
<dbReference type="EMBL" id="JANIEX010000410">
    <property type="protein sequence ID" value="KAJ3567470.1"/>
    <property type="molecule type" value="Genomic_DNA"/>
</dbReference>
<dbReference type="Proteomes" id="UP001213000">
    <property type="component" value="Unassembled WGS sequence"/>
</dbReference>
<proteinExistence type="predicted"/>